<organism evidence="2 3">
    <name type="scientific">Cuscuta epithymum</name>
    <dbReference type="NCBI Taxonomy" id="186058"/>
    <lineage>
        <taxon>Eukaryota</taxon>
        <taxon>Viridiplantae</taxon>
        <taxon>Streptophyta</taxon>
        <taxon>Embryophyta</taxon>
        <taxon>Tracheophyta</taxon>
        <taxon>Spermatophyta</taxon>
        <taxon>Magnoliopsida</taxon>
        <taxon>eudicotyledons</taxon>
        <taxon>Gunneridae</taxon>
        <taxon>Pentapetalae</taxon>
        <taxon>asterids</taxon>
        <taxon>lamiids</taxon>
        <taxon>Solanales</taxon>
        <taxon>Convolvulaceae</taxon>
        <taxon>Cuscuteae</taxon>
        <taxon>Cuscuta</taxon>
        <taxon>Cuscuta subgen. Cuscuta</taxon>
    </lineage>
</organism>
<dbReference type="EMBL" id="CAMAPF010000913">
    <property type="protein sequence ID" value="CAH9119165.1"/>
    <property type="molecule type" value="Genomic_DNA"/>
</dbReference>
<keyword evidence="3" id="KW-1185">Reference proteome</keyword>
<dbReference type="Proteomes" id="UP001152523">
    <property type="component" value="Unassembled WGS sequence"/>
</dbReference>
<reference evidence="2" key="1">
    <citation type="submission" date="2022-07" db="EMBL/GenBank/DDBJ databases">
        <authorList>
            <person name="Macas J."/>
            <person name="Novak P."/>
            <person name="Neumann P."/>
        </authorList>
    </citation>
    <scope>NUCLEOTIDE SEQUENCE</scope>
</reference>
<gene>
    <name evidence="2" type="ORF">CEPIT_LOCUS22557</name>
</gene>
<name>A0AAV0EB13_9ASTE</name>
<evidence type="ECO:0000256" key="1">
    <source>
        <dbReference type="SAM" id="MobiDB-lite"/>
    </source>
</evidence>
<feature type="region of interest" description="Disordered" evidence="1">
    <location>
        <begin position="36"/>
        <end position="55"/>
    </location>
</feature>
<proteinExistence type="predicted"/>
<evidence type="ECO:0000313" key="3">
    <source>
        <dbReference type="Proteomes" id="UP001152523"/>
    </source>
</evidence>
<dbReference type="AlphaFoldDB" id="A0AAV0EB13"/>
<protein>
    <submittedName>
        <fullName evidence="2">Uncharacterized protein</fullName>
    </submittedName>
</protein>
<accession>A0AAV0EB13</accession>
<evidence type="ECO:0000313" key="2">
    <source>
        <dbReference type="EMBL" id="CAH9119165.1"/>
    </source>
</evidence>
<sequence>MPLQLVDHRPASRVDAEVLERLLEIRDVGFPLRVEHLPPDQGEQEHELLRRREDQRSDRRDVRLQRLAGDHHQVFRQVYPHLPLRVLLLVDAAVGLVFAALVGPHGVHQPVLRPPGIAGFVGQKNGGAAHSKEAVRQKHRSFRSSVIVRGDDLCTDDQGIAIRVELEEITGKIDGYDAGAATHAGKIEAFYVTPHLVLVHDHGGQRRRRREQAAVNDQYIDVFRLHPCFTHQRING</sequence>
<comment type="caution">
    <text evidence="2">The sequence shown here is derived from an EMBL/GenBank/DDBJ whole genome shotgun (WGS) entry which is preliminary data.</text>
</comment>